<feature type="domain" description="UPF0261" evidence="2">
    <location>
        <begin position="195"/>
        <end position="419"/>
    </location>
</feature>
<accession>A0A438NG35</accession>
<dbReference type="InterPro" id="IPR056778">
    <property type="entry name" value="UPF0261_C"/>
</dbReference>
<protein>
    <submittedName>
        <fullName evidence="3">Uncharacterized protein</fullName>
    </submittedName>
</protein>
<evidence type="ECO:0000259" key="2">
    <source>
        <dbReference type="Pfam" id="PF23189"/>
    </source>
</evidence>
<dbReference type="InterPro" id="IPR044122">
    <property type="entry name" value="UPF0261_N"/>
</dbReference>
<dbReference type="Pfam" id="PF23189">
    <property type="entry name" value="UPF0261_C"/>
    <property type="match status" value="1"/>
</dbReference>
<dbReference type="Proteomes" id="UP000288859">
    <property type="component" value="Unassembled WGS sequence"/>
</dbReference>
<evidence type="ECO:0000313" key="3">
    <source>
        <dbReference type="EMBL" id="RVX74692.1"/>
    </source>
</evidence>
<name>A0A438NG35_EXOME</name>
<evidence type="ECO:0000259" key="1">
    <source>
        <dbReference type="Pfam" id="PF06792"/>
    </source>
</evidence>
<dbReference type="PANTHER" id="PTHR31862">
    <property type="entry name" value="UPF0261 DOMAIN PROTEIN (AFU_ORTHOLOGUE AFUA_1G10120)"/>
    <property type="match status" value="1"/>
</dbReference>
<sequence length="465" mass="49880">MAKPTVLIIGTTDTKLEEILYLQVKILQEAACETTILDVSHTASKNPALSQIPEHEILSPLHAQSESLKSLSRGDYIDKAIDVCSPIVRGLVASGQIHGIVSAAGSSGSALATALMRNACPVGFPKLMVSTMASGDIKHYVQETDITMMYSVVDIAGINSVMTRILSNAAAAISGMASAYAKSTSQQPGSQTTGKRIAITMFGNTTPCVDHIRRILTSTPHDVSQYEVIVFHATGAGGRAMERLIADGQIDAVIDLTTTEIADELFGGVLSAGPDRLEIAAKKGLPMVVSVGACDMVNFGPKDTVPEKYNDRKLLVHNPAVTLMRTSSDESRKIGRFITDKLTTFAKEPSSIRVLIPTKGISAVDAVGQPFYDPAADEALFQAIDGGLEGSEIEVEKHQHHINDEEFAIQVASALLEVMGVTPRHYRLSNARRRKWSFDHGASVMLARRASQLSDPPATNFSVDR</sequence>
<dbReference type="NCBIfam" id="NF002674">
    <property type="entry name" value="PRK02399.1-2"/>
    <property type="match status" value="1"/>
</dbReference>
<dbReference type="EMBL" id="NAJM01000004">
    <property type="protein sequence ID" value="RVX74692.1"/>
    <property type="molecule type" value="Genomic_DNA"/>
</dbReference>
<gene>
    <name evidence="3" type="ORF">B0A52_01819</name>
</gene>
<dbReference type="Gene3D" id="3.40.50.12020">
    <property type="entry name" value="Uncharacterised protein family UPF0261, NN domain"/>
    <property type="match status" value="1"/>
</dbReference>
<organism evidence="3 4">
    <name type="scientific">Exophiala mesophila</name>
    <name type="common">Black yeast-like fungus</name>
    <dbReference type="NCBI Taxonomy" id="212818"/>
    <lineage>
        <taxon>Eukaryota</taxon>
        <taxon>Fungi</taxon>
        <taxon>Dikarya</taxon>
        <taxon>Ascomycota</taxon>
        <taxon>Pezizomycotina</taxon>
        <taxon>Eurotiomycetes</taxon>
        <taxon>Chaetothyriomycetidae</taxon>
        <taxon>Chaetothyriales</taxon>
        <taxon>Herpotrichiellaceae</taxon>
        <taxon>Exophiala</taxon>
    </lineage>
</organism>
<proteinExistence type="predicted"/>
<dbReference type="VEuPathDB" id="FungiDB:PV10_07105"/>
<dbReference type="PANTHER" id="PTHR31862:SF1">
    <property type="entry name" value="UPF0261 DOMAIN PROTEIN (AFU_ORTHOLOGUE AFUA_1G10120)"/>
    <property type="match status" value="1"/>
</dbReference>
<dbReference type="CDD" id="cd15488">
    <property type="entry name" value="Tm-1-like"/>
    <property type="match status" value="1"/>
</dbReference>
<dbReference type="Gene3D" id="3.40.50.12030">
    <property type="entry name" value="Uncharacterised protein family UPF0261, NC domain"/>
    <property type="match status" value="1"/>
</dbReference>
<dbReference type="Pfam" id="PF06792">
    <property type="entry name" value="UPF0261"/>
    <property type="match status" value="1"/>
</dbReference>
<reference evidence="3 4" key="1">
    <citation type="submission" date="2017-03" db="EMBL/GenBank/DDBJ databases">
        <title>Genomes of endolithic fungi from Antarctica.</title>
        <authorList>
            <person name="Coleine C."/>
            <person name="Masonjones S."/>
            <person name="Stajich J.E."/>
        </authorList>
    </citation>
    <scope>NUCLEOTIDE SEQUENCE [LARGE SCALE GENOMIC DNA]</scope>
    <source>
        <strain evidence="3 4">CCFEE 6314</strain>
    </source>
</reference>
<evidence type="ECO:0000313" key="4">
    <source>
        <dbReference type="Proteomes" id="UP000288859"/>
    </source>
</evidence>
<dbReference type="OrthoDB" id="10264588at2759"/>
<comment type="caution">
    <text evidence="3">The sequence shown here is derived from an EMBL/GenBank/DDBJ whole genome shotgun (WGS) entry which is preliminary data.</text>
</comment>
<dbReference type="InterPro" id="IPR051353">
    <property type="entry name" value="Tobamovirus_resist_UPF0261"/>
</dbReference>
<dbReference type="AlphaFoldDB" id="A0A438NG35"/>
<feature type="domain" description="UPF0261" evidence="1">
    <location>
        <begin position="4"/>
        <end position="181"/>
    </location>
</feature>